<dbReference type="Proteomes" id="UP001175261">
    <property type="component" value="Unassembled WGS sequence"/>
</dbReference>
<evidence type="ECO:0008006" key="3">
    <source>
        <dbReference type="Google" id="ProtNLM"/>
    </source>
</evidence>
<proteinExistence type="predicted"/>
<dbReference type="Gene3D" id="2.30.280.10">
    <property type="entry name" value="SRA-YDG"/>
    <property type="match status" value="1"/>
</dbReference>
<accession>A0AA39L9T1</accession>
<dbReference type="InterPro" id="IPR015947">
    <property type="entry name" value="PUA-like_sf"/>
</dbReference>
<gene>
    <name evidence="1" type="ORF">NLU13_2903</name>
</gene>
<evidence type="ECO:0000313" key="2">
    <source>
        <dbReference type="Proteomes" id="UP001175261"/>
    </source>
</evidence>
<evidence type="ECO:0000313" key="1">
    <source>
        <dbReference type="EMBL" id="KAK0389328.1"/>
    </source>
</evidence>
<protein>
    <recommendedName>
        <fullName evidence="3">YDG domain-containing protein</fullName>
    </recommendedName>
</protein>
<organism evidence="1 2">
    <name type="scientific">Sarocladium strictum</name>
    <name type="common">Black bundle disease fungus</name>
    <name type="synonym">Acremonium strictum</name>
    <dbReference type="NCBI Taxonomy" id="5046"/>
    <lineage>
        <taxon>Eukaryota</taxon>
        <taxon>Fungi</taxon>
        <taxon>Dikarya</taxon>
        <taxon>Ascomycota</taxon>
        <taxon>Pezizomycotina</taxon>
        <taxon>Sordariomycetes</taxon>
        <taxon>Hypocreomycetidae</taxon>
        <taxon>Hypocreales</taxon>
        <taxon>Sarocladiaceae</taxon>
        <taxon>Sarocladium</taxon>
    </lineage>
</organism>
<dbReference type="AlphaFoldDB" id="A0AA39L9T1"/>
<name>A0AA39L9T1_SARSR</name>
<comment type="caution">
    <text evidence="1">The sequence shown here is derived from an EMBL/GenBank/DDBJ whole genome shotgun (WGS) entry which is preliminary data.</text>
</comment>
<keyword evidence="2" id="KW-1185">Reference proteome</keyword>
<dbReference type="SUPFAM" id="SSF88697">
    <property type="entry name" value="PUA domain-like"/>
    <property type="match status" value="1"/>
</dbReference>
<sequence length="378" mass="43217">MVLTASAPAAAPVPSQTPVFVADDEPSLNKKTLRKLCDVARRDKTLGPHAEDIKKVLLAVVKGECTGSSPISISVVRDAHLDKLLADMMDSGNSASSLADEFRANSKIAQSLQKQWQIRFQDNYFRIDDERLRRLTQVGRLKDVEFVGPKPGTRELWQAKSKDITSGPEVVQTLAAGHWWLNLACAHRDGIVGSVREIPTKGRYDHAALPLMTGREDVYKDKVKYSRRGKLAEMHLSLMSRVGKEICVLRGSGLLSPFAPKAGVRYDGKYKLTQYGFFWKQSIGLYELEIEMVRCIWGKDEVKQSHMREVVQIPSPSELDDWKLYEMYESELLRQRQGTPVFMEWYLDRAKRQRERDHWRRLNELRLDLGKLWIAMDS</sequence>
<reference evidence="1" key="1">
    <citation type="submission" date="2022-10" db="EMBL/GenBank/DDBJ databases">
        <title>Determination and structural analysis of whole genome sequence of Sarocladium strictum F4-1.</title>
        <authorList>
            <person name="Hu L."/>
            <person name="Jiang Y."/>
        </authorList>
    </citation>
    <scope>NUCLEOTIDE SEQUENCE</scope>
    <source>
        <strain evidence="1">F4-1</strain>
    </source>
</reference>
<dbReference type="EMBL" id="JAPDFR010000002">
    <property type="protein sequence ID" value="KAK0389328.1"/>
    <property type="molecule type" value="Genomic_DNA"/>
</dbReference>
<dbReference type="InterPro" id="IPR036987">
    <property type="entry name" value="SRA-YDG_sf"/>
</dbReference>